<sequence length="215" mass="22960">MDLRELVSIRLTWVLVFELCVLAPIVSSQIQGCSMEGIDILQCLNQDNSSFTDNCCKTLRKVVQAGYNCLCSLLSPSIPLLSPPFSLPLSNCDVSVPSLALCRVLAPMPVVFPPTAASPKHVPPPPSPPPLLSLPPPLPSSPPHERLVPSSSTRKDNSTMVATQQPHSNENAVPGLCVNNSGNNNQSSNGKEDTKILSRKTLLLLLALQGLVLLA</sequence>
<evidence type="ECO:0000256" key="2">
    <source>
        <dbReference type="SAM" id="SignalP"/>
    </source>
</evidence>
<proteinExistence type="predicted"/>
<feature type="compositionally biased region" description="Polar residues" evidence="1">
    <location>
        <begin position="158"/>
        <end position="171"/>
    </location>
</feature>
<feature type="compositionally biased region" description="Basic and acidic residues" evidence="1">
    <location>
        <begin position="143"/>
        <end position="157"/>
    </location>
</feature>
<organism evidence="3 4">
    <name type="scientific">Xanthoceras sorbifolium</name>
    <dbReference type="NCBI Taxonomy" id="99658"/>
    <lineage>
        <taxon>Eukaryota</taxon>
        <taxon>Viridiplantae</taxon>
        <taxon>Streptophyta</taxon>
        <taxon>Embryophyta</taxon>
        <taxon>Tracheophyta</taxon>
        <taxon>Spermatophyta</taxon>
        <taxon>Magnoliopsida</taxon>
        <taxon>eudicotyledons</taxon>
        <taxon>Gunneridae</taxon>
        <taxon>Pentapetalae</taxon>
        <taxon>rosids</taxon>
        <taxon>malvids</taxon>
        <taxon>Sapindales</taxon>
        <taxon>Sapindaceae</taxon>
        <taxon>Xanthoceroideae</taxon>
        <taxon>Xanthoceras</taxon>
    </lineage>
</organism>
<comment type="caution">
    <text evidence="3">The sequence shown here is derived from an EMBL/GenBank/DDBJ whole genome shotgun (WGS) entry which is preliminary data.</text>
</comment>
<evidence type="ECO:0000313" key="3">
    <source>
        <dbReference type="EMBL" id="KAH7573812.1"/>
    </source>
</evidence>
<feature type="compositionally biased region" description="Pro residues" evidence="1">
    <location>
        <begin position="121"/>
        <end position="142"/>
    </location>
</feature>
<gene>
    <name evidence="3" type="ORF">JRO89_XS03G0210500</name>
</gene>
<evidence type="ECO:0000256" key="1">
    <source>
        <dbReference type="SAM" id="MobiDB-lite"/>
    </source>
</evidence>
<name>A0ABQ8IB02_9ROSI</name>
<protein>
    <recommendedName>
        <fullName evidence="5">Bifunctional inhibitor/plant lipid transfer protein/seed storage helical domain-containing protein</fullName>
    </recommendedName>
</protein>
<accession>A0ABQ8IB02</accession>
<keyword evidence="2" id="KW-0732">Signal</keyword>
<reference evidence="3 4" key="1">
    <citation type="submission" date="2021-02" db="EMBL/GenBank/DDBJ databases">
        <title>Plant Genome Project.</title>
        <authorList>
            <person name="Zhang R.-G."/>
        </authorList>
    </citation>
    <scope>NUCLEOTIDE SEQUENCE [LARGE SCALE GENOMIC DNA]</scope>
    <source>
        <tissue evidence="3">Leaves</tissue>
    </source>
</reference>
<dbReference type="EMBL" id="JAFEMO010000003">
    <property type="protein sequence ID" value="KAH7573812.1"/>
    <property type="molecule type" value="Genomic_DNA"/>
</dbReference>
<dbReference type="Proteomes" id="UP000827721">
    <property type="component" value="Unassembled WGS sequence"/>
</dbReference>
<evidence type="ECO:0008006" key="5">
    <source>
        <dbReference type="Google" id="ProtNLM"/>
    </source>
</evidence>
<keyword evidence="4" id="KW-1185">Reference proteome</keyword>
<feature type="chain" id="PRO_5046340111" description="Bifunctional inhibitor/plant lipid transfer protein/seed storage helical domain-containing protein" evidence="2">
    <location>
        <begin position="29"/>
        <end position="215"/>
    </location>
</feature>
<feature type="region of interest" description="Disordered" evidence="1">
    <location>
        <begin position="116"/>
        <end position="193"/>
    </location>
</feature>
<evidence type="ECO:0000313" key="4">
    <source>
        <dbReference type="Proteomes" id="UP000827721"/>
    </source>
</evidence>
<feature type="signal peptide" evidence="2">
    <location>
        <begin position="1"/>
        <end position="28"/>
    </location>
</feature>
<feature type="compositionally biased region" description="Low complexity" evidence="1">
    <location>
        <begin position="179"/>
        <end position="189"/>
    </location>
</feature>